<dbReference type="InterPro" id="IPR007492">
    <property type="entry name" value="LytTR_DNA-bd_dom"/>
</dbReference>
<feature type="domain" description="Response regulatory" evidence="3">
    <location>
        <begin position="7"/>
        <end position="122"/>
    </location>
</feature>
<dbReference type="SMART" id="SM00850">
    <property type="entry name" value="LytTR"/>
    <property type="match status" value="1"/>
</dbReference>
<dbReference type="OrthoDB" id="1646880at2"/>
<gene>
    <name evidence="4" type="ORF">SAMN05421788_103370</name>
</gene>
<reference evidence="5" key="1">
    <citation type="submission" date="2017-01" db="EMBL/GenBank/DDBJ databases">
        <authorList>
            <person name="Varghese N."/>
            <person name="Submissions S."/>
        </authorList>
    </citation>
    <scope>NUCLEOTIDE SEQUENCE [LARGE SCALE GENOMIC DNA]</scope>
    <source>
        <strain evidence="5">DSM 21054</strain>
    </source>
</reference>
<evidence type="ECO:0000256" key="1">
    <source>
        <dbReference type="ARBA" id="ARBA00022553"/>
    </source>
</evidence>
<name>A0A1N7PCC4_9BACT</name>
<dbReference type="SMART" id="SM00448">
    <property type="entry name" value="REC"/>
    <property type="match status" value="1"/>
</dbReference>
<keyword evidence="1 2" id="KW-0597">Phosphoprotein</keyword>
<sequence>MTQDNISVLLIEDEEVWARTMQISLTEMGFEIAAIATNVAEALPALNALNYDIVLLDIHLNGANSGIEIGKMLHTNFHKPFIFVTSSLSTHSLQEAVTANPSAYLIKPINPASLFVTIHSAIHNFTQQKTVTEQSDDSYESFFIKQGNKYKKIDWKDVICLVSEKNYTRVLTARDQGEYLIRSSLQKALQFIIPAPLRGRFVQVNRAEVIQLSFVEELTGDVLKAGSKTFNITEAYHKEVKKSLNIIS</sequence>
<dbReference type="PANTHER" id="PTHR44591:SF3">
    <property type="entry name" value="RESPONSE REGULATORY DOMAIN-CONTAINING PROTEIN"/>
    <property type="match status" value="1"/>
</dbReference>
<evidence type="ECO:0000259" key="3">
    <source>
        <dbReference type="PROSITE" id="PS50110"/>
    </source>
</evidence>
<dbReference type="PANTHER" id="PTHR44591">
    <property type="entry name" value="STRESS RESPONSE REGULATOR PROTEIN 1"/>
    <property type="match status" value="1"/>
</dbReference>
<dbReference type="AlphaFoldDB" id="A0A1N7PCC4"/>
<dbReference type="PROSITE" id="PS50110">
    <property type="entry name" value="RESPONSE_REGULATORY"/>
    <property type="match status" value="1"/>
</dbReference>
<dbReference type="GO" id="GO:0000160">
    <property type="term" value="P:phosphorelay signal transduction system"/>
    <property type="evidence" value="ECO:0007669"/>
    <property type="project" value="InterPro"/>
</dbReference>
<dbReference type="GO" id="GO:0003677">
    <property type="term" value="F:DNA binding"/>
    <property type="evidence" value="ECO:0007669"/>
    <property type="project" value="InterPro"/>
</dbReference>
<dbReference type="InterPro" id="IPR001789">
    <property type="entry name" value="Sig_transdc_resp-reg_receiver"/>
</dbReference>
<evidence type="ECO:0000313" key="4">
    <source>
        <dbReference type="EMBL" id="SIT08262.1"/>
    </source>
</evidence>
<accession>A0A1N7PCC4</accession>
<organism evidence="4 5">
    <name type="scientific">Filimonas lacunae</name>
    <dbReference type="NCBI Taxonomy" id="477680"/>
    <lineage>
        <taxon>Bacteria</taxon>
        <taxon>Pseudomonadati</taxon>
        <taxon>Bacteroidota</taxon>
        <taxon>Chitinophagia</taxon>
        <taxon>Chitinophagales</taxon>
        <taxon>Chitinophagaceae</taxon>
        <taxon>Filimonas</taxon>
    </lineage>
</organism>
<evidence type="ECO:0000256" key="2">
    <source>
        <dbReference type="PROSITE-ProRule" id="PRU00169"/>
    </source>
</evidence>
<keyword evidence="5" id="KW-1185">Reference proteome</keyword>
<dbReference type="Gene3D" id="3.40.50.2300">
    <property type="match status" value="1"/>
</dbReference>
<dbReference type="RefSeq" id="WP_076379191.1">
    <property type="nucleotide sequence ID" value="NZ_AP017422.1"/>
</dbReference>
<dbReference type="Proteomes" id="UP000186917">
    <property type="component" value="Unassembled WGS sequence"/>
</dbReference>
<dbReference type="SUPFAM" id="SSF52172">
    <property type="entry name" value="CheY-like"/>
    <property type="match status" value="1"/>
</dbReference>
<dbReference type="Pfam" id="PF00072">
    <property type="entry name" value="Response_reg"/>
    <property type="match status" value="1"/>
</dbReference>
<feature type="modified residue" description="4-aspartylphosphate" evidence="2">
    <location>
        <position position="57"/>
    </location>
</feature>
<dbReference type="InterPro" id="IPR011006">
    <property type="entry name" value="CheY-like_superfamily"/>
</dbReference>
<dbReference type="STRING" id="477680.SAMN05421788_103370"/>
<evidence type="ECO:0000313" key="5">
    <source>
        <dbReference type="Proteomes" id="UP000186917"/>
    </source>
</evidence>
<proteinExistence type="predicted"/>
<dbReference type="Gene3D" id="2.40.50.1020">
    <property type="entry name" value="LytTr DNA-binding domain"/>
    <property type="match status" value="1"/>
</dbReference>
<dbReference type="EMBL" id="FTOR01000003">
    <property type="protein sequence ID" value="SIT08262.1"/>
    <property type="molecule type" value="Genomic_DNA"/>
</dbReference>
<dbReference type="InterPro" id="IPR050595">
    <property type="entry name" value="Bact_response_regulator"/>
</dbReference>
<protein>
    <submittedName>
        <fullName evidence="4">Two component transcriptional regulator, LytTR family</fullName>
    </submittedName>
</protein>